<proteinExistence type="predicted"/>
<dbReference type="InterPro" id="IPR013106">
    <property type="entry name" value="Ig_V-set"/>
</dbReference>
<dbReference type="Proteomes" id="UP001460270">
    <property type="component" value="Unassembled WGS sequence"/>
</dbReference>
<keyword evidence="3" id="KW-0472">Membrane</keyword>
<evidence type="ECO:0000313" key="8">
    <source>
        <dbReference type="Proteomes" id="UP001460270"/>
    </source>
</evidence>
<gene>
    <name evidence="7" type="ORF">WMY93_014828</name>
</gene>
<dbReference type="Gene3D" id="2.60.40.10">
    <property type="entry name" value="Immunoglobulins"/>
    <property type="match status" value="1"/>
</dbReference>
<dbReference type="AlphaFoldDB" id="A0AAW0NXZ6"/>
<accession>A0AAW0NXZ6</accession>
<dbReference type="InterPro" id="IPR003599">
    <property type="entry name" value="Ig_sub"/>
</dbReference>
<evidence type="ECO:0000256" key="2">
    <source>
        <dbReference type="ARBA" id="ARBA00022692"/>
    </source>
</evidence>
<evidence type="ECO:0000313" key="7">
    <source>
        <dbReference type="EMBL" id="KAK7910144.1"/>
    </source>
</evidence>
<feature type="region of interest" description="Disordered" evidence="4">
    <location>
        <begin position="234"/>
        <end position="286"/>
    </location>
</feature>
<evidence type="ECO:0000256" key="4">
    <source>
        <dbReference type="SAM" id="MobiDB-lite"/>
    </source>
</evidence>
<dbReference type="EMBL" id="JBBPFD010000010">
    <property type="protein sequence ID" value="KAK7910144.1"/>
    <property type="molecule type" value="Genomic_DNA"/>
</dbReference>
<sequence>MRLNSISALLLLLCVRASFSAKVFEVTEGEDLRLKCSFYSYGHWRYFCRNDCHDHEDFLVISAGLEMETDGRFTLEYERRPSYPDVMYVIIRNVQRSDAGHYKCGLLDWSSDPEWTTEEVIIYVTIAVNSDSAAGIMSREAQQDDTTQSAGVEPESPVRWSTDKCTEPKGTPALAQFVCGFLYLRSSSPLRSVIAQSHADSPGLQRDCSCVAVRRPDPERSADPVSDLHHTALETETQNKHRTCPGRGNTQILESSHEEADSRQSRAADGELSSVCFSNPTHTDSH</sequence>
<keyword evidence="2" id="KW-0812">Transmembrane</keyword>
<evidence type="ECO:0000256" key="3">
    <source>
        <dbReference type="ARBA" id="ARBA00023136"/>
    </source>
</evidence>
<name>A0AAW0NXZ6_9GOBI</name>
<evidence type="ECO:0000256" key="5">
    <source>
        <dbReference type="SAM" id="SignalP"/>
    </source>
</evidence>
<feature type="domain" description="Immunoglobulin" evidence="6">
    <location>
        <begin position="21"/>
        <end position="125"/>
    </location>
</feature>
<reference evidence="8" key="1">
    <citation type="submission" date="2024-04" db="EMBL/GenBank/DDBJ databases">
        <title>Salinicola lusitanus LLJ914,a marine bacterium isolated from the Okinawa Trough.</title>
        <authorList>
            <person name="Li J."/>
        </authorList>
    </citation>
    <scope>NUCLEOTIDE SEQUENCE [LARGE SCALE GENOMIC DNA]</scope>
</reference>
<organism evidence="7 8">
    <name type="scientific">Mugilogobius chulae</name>
    <name type="common">yellowstripe goby</name>
    <dbReference type="NCBI Taxonomy" id="88201"/>
    <lineage>
        <taxon>Eukaryota</taxon>
        <taxon>Metazoa</taxon>
        <taxon>Chordata</taxon>
        <taxon>Craniata</taxon>
        <taxon>Vertebrata</taxon>
        <taxon>Euteleostomi</taxon>
        <taxon>Actinopterygii</taxon>
        <taxon>Neopterygii</taxon>
        <taxon>Teleostei</taxon>
        <taxon>Neoteleostei</taxon>
        <taxon>Acanthomorphata</taxon>
        <taxon>Gobiaria</taxon>
        <taxon>Gobiiformes</taxon>
        <taxon>Gobioidei</taxon>
        <taxon>Gobiidae</taxon>
        <taxon>Gobionellinae</taxon>
        <taxon>Mugilogobius</taxon>
    </lineage>
</organism>
<keyword evidence="5" id="KW-0732">Signal</keyword>
<feature type="region of interest" description="Disordered" evidence="4">
    <location>
        <begin position="139"/>
        <end position="165"/>
    </location>
</feature>
<feature type="signal peptide" evidence="5">
    <location>
        <begin position="1"/>
        <end position="20"/>
    </location>
</feature>
<evidence type="ECO:0000259" key="6">
    <source>
        <dbReference type="SMART" id="SM00409"/>
    </source>
</evidence>
<dbReference type="SMART" id="SM00409">
    <property type="entry name" value="IG"/>
    <property type="match status" value="1"/>
</dbReference>
<protein>
    <recommendedName>
        <fullName evidence="6">Immunoglobulin domain-containing protein</fullName>
    </recommendedName>
</protein>
<feature type="chain" id="PRO_5043486027" description="Immunoglobulin domain-containing protein" evidence="5">
    <location>
        <begin position="21"/>
        <end position="286"/>
    </location>
</feature>
<dbReference type="PANTHER" id="PTHR11860">
    <property type="entry name" value="POLYMERIC-IMMUNOGLOBULIN RECEPTOR"/>
    <property type="match status" value="1"/>
</dbReference>
<dbReference type="GO" id="GO:0004888">
    <property type="term" value="F:transmembrane signaling receptor activity"/>
    <property type="evidence" value="ECO:0007669"/>
    <property type="project" value="TreeGrafter"/>
</dbReference>
<dbReference type="GO" id="GO:0005886">
    <property type="term" value="C:plasma membrane"/>
    <property type="evidence" value="ECO:0007669"/>
    <property type="project" value="TreeGrafter"/>
</dbReference>
<comment type="caution">
    <text evidence="7">The sequence shown here is derived from an EMBL/GenBank/DDBJ whole genome shotgun (WGS) entry which is preliminary data.</text>
</comment>
<feature type="compositionally biased region" description="Basic and acidic residues" evidence="4">
    <location>
        <begin position="255"/>
        <end position="269"/>
    </location>
</feature>
<comment type="subcellular location">
    <subcellularLocation>
        <location evidence="1">Membrane</location>
    </subcellularLocation>
</comment>
<dbReference type="InterPro" id="IPR050671">
    <property type="entry name" value="CD300_family_receptors"/>
</dbReference>
<dbReference type="SUPFAM" id="SSF48726">
    <property type="entry name" value="Immunoglobulin"/>
    <property type="match status" value="1"/>
</dbReference>
<dbReference type="Pfam" id="PF07686">
    <property type="entry name" value="V-set"/>
    <property type="match status" value="1"/>
</dbReference>
<dbReference type="InterPro" id="IPR013783">
    <property type="entry name" value="Ig-like_fold"/>
</dbReference>
<dbReference type="InterPro" id="IPR036179">
    <property type="entry name" value="Ig-like_dom_sf"/>
</dbReference>
<feature type="compositionally biased region" description="Polar residues" evidence="4">
    <location>
        <begin position="275"/>
        <end position="286"/>
    </location>
</feature>
<evidence type="ECO:0000256" key="1">
    <source>
        <dbReference type="ARBA" id="ARBA00004370"/>
    </source>
</evidence>
<keyword evidence="8" id="KW-1185">Reference proteome</keyword>
<dbReference type="PANTHER" id="PTHR11860:SF87">
    <property type="entry name" value="CMRF35-LIKE MOLECULE 8"/>
    <property type="match status" value="1"/>
</dbReference>